<accession>A0A8A2VHT7</accession>
<dbReference type="EMBL" id="CP071462">
    <property type="protein sequence ID" value="QSW97778.1"/>
    <property type="molecule type" value="Genomic_DNA"/>
</dbReference>
<feature type="region of interest" description="Disordered" evidence="1">
    <location>
        <begin position="102"/>
        <end position="122"/>
    </location>
</feature>
<dbReference type="AlphaFoldDB" id="A0A8A2VHT7"/>
<dbReference type="GeneID" id="63187665"/>
<dbReference type="RefSeq" id="WP_207287397.1">
    <property type="nucleotide sequence ID" value="NZ_CP071462.1"/>
</dbReference>
<evidence type="ECO:0000313" key="3">
    <source>
        <dbReference type="Proteomes" id="UP000663203"/>
    </source>
</evidence>
<dbReference type="KEGG" id="hakz:J0X25_10130"/>
<dbReference type="Proteomes" id="UP000663203">
    <property type="component" value="Chromosome"/>
</dbReference>
<feature type="compositionally biased region" description="Basic residues" evidence="1">
    <location>
        <begin position="106"/>
        <end position="116"/>
    </location>
</feature>
<name>A0A8A2VHT7_9EURY</name>
<proteinExistence type="predicted"/>
<evidence type="ECO:0000313" key="2">
    <source>
        <dbReference type="EMBL" id="QSW97778.1"/>
    </source>
</evidence>
<organism evidence="2 3">
    <name type="scientific">Haloterrigena alkaliphila</name>
    <dbReference type="NCBI Taxonomy" id="2816475"/>
    <lineage>
        <taxon>Archaea</taxon>
        <taxon>Methanobacteriati</taxon>
        <taxon>Methanobacteriota</taxon>
        <taxon>Stenosarchaea group</taxon>
        <taxon>Halobacteria</taxon>
        <taxon>Halobacteriales</taxon>
        <taxon>Natrialbaceae</taxon>
        <taxon>Haloterrigena</taxon>
    </lineage>
</organism>
<gene>
    <name evidence="2" type="ORF">J0X25_10130</name>
</gene>
<protein>
    <submittedName>
        <fullName evidence="2">Uncharacterized protein</fullName>
    </submittedName>
</protein>
<reference evidence="2 3" key="1">
    <citation type="submission" date="2021-03" db="EMBL/GenBank/DDBJ databases">
        <title>Haloterrigena longa sp. nov. and Haloterrigena limicola sp. nov., extremely halophilic archaea isolated from a salt lake.</title>
        <authorList>
            <person name="Henglin C."/>
        </authorList>
    </citation>
    <scope>NUCLEOTIDE SEQUENCE [LARGE SCALE GENOMIC DNA]</scope>
    <source>
        <strain evidence="2 3">KZCA68</strain>
    </source>
</reference>
<sequence>MTPVVLLVVFCAAMAAVAVGRLAIADERDPADIGTALVGGGVTVTLGYWEAPPTPNASGDCGFSGWLPLETAGSARVRGRAIPLRRAKLWFCRERTSHTTNVYPGRKGRRAVPGRRKPVEEK</sequence>
<evidence type="ECO:0000256" key="1">
    <source>
        <dbReference type="SAM" id="MobiDB-lite"/>
    </source>
</evidence>
<keyword evidence="3" id="KW-1185">Reference proteome</keyword>